<dbReference type="PANTHER" id="PTHR30349">
    <property type="entry name" value="PHAGE INTEGRASE-RELATED"/>
    <property type="match status" value="1"/>
</dbReference>
<dbReference type="PROSITE" id="PS51900">
    <property type="entry name" value="CB"/>
    <property type="match status" value="1"/>
</dbReference>
<organism evidence="8 9">
    <name type="scientific">candidate division WOR-1 bacterium RIFOXYC2_FULL_41_25</name>
    <dbReference type="NCBI Taxonomy" id="1802586"/>
    <lineage>
        <taxon>Bacteria</taxon>
        <taxon>Bacillati</taxon>
        <taxon>Saganbacteria</taxon>
    </lineage>
</organism>
<evidence type="ECO:0008006" key="10">
    <source>
        <dbReference type="Google" id="ProtNLM"/>
    </source>
</evidence>
<keyword evidence="2" id="KW-0229">DNA integration</keyword>
<dbReference type="InterPro" id="IPR010998">
    <property type="entry name" value="Integrase_recombinase_N"/>
</dbReference>
<dbReference type="GO" id="GO:0015074">
    <property type="term" value="P:DNA integration"/>
    <property type="evidence" value="ECO:0007669"/>
    <property type="project" value="UniProtKB-KW"/>
</dbReference>
<reference evidence="8 9" key="1">
    <citation type="journal article" date="2016" name="Nat. Commun.">
        <title>Thousands of microbial genomes shed light on interconnected biogeochemical processes in an aquifer system.</title>
        <authorList>
            <person name="Anantharaman K."/>
            <person name="Brown C.T."/>
            <person name="Hug L.A."/>
            <person name="Sharon I."/>
            <person name="Castelle C.J."/>
            <person name="Probst A.J."/>
            <person name="Thomas B.C."/>
            <person name="Singh A."/>
            <person name="Wilkins M.J."/>
            <person name="Karaoz U."/>
            <person name="Brodie E.L."/>
            <person name="Williams K.H."/>
            <person name="Hubbard S.S."/>
            <person name="Banfield J.F."/>
        </authorList>
    </citation>
    <scope>NUCLEOTIDE SEQUENCE [LARGE SCALE GENOMIC DNA]</scope>
</reference>
<dbReference type="PROSITE" id="PS51898">
    <property type="entry name" value="TYR_RECOMBINASE"/>
    <property type="match status" value="1"/>
</dbReference>
<keyword evidence="3 5" id="KW-0238">DNA-binding</keyword>
<dbReference type="Gene3D" id="1.10.443.10">
    <property type="entry name" value="Intergrase catalytic core"/>
    <property type="match status" value="1"/>
</dbReference>
<gene>
    <name evidence="8" type="ORF">A2462_07645</name>
</gene>
<name>A0A1F4TNZ9_UNCSA</name>
<dbReference type="GO" id="GO:0003677">
    <property type="term" value="F:DNA binding"/>
    <property type="evidence" value="ECO:0007669"/>
    <property type="project" value="UniProtKB-UniRule"/>
</dbReference>
<dbReference type="Proteomes" id="UP000177309">
    <property type="component" value="Unassembled WGS sequence"/>
</dbReference>
<sequence length="270" mass="30856">MGKFLDYVADEMRLRNLSPKTIKAYCHAIEELYKHYDKSPREITNEEIKKYLLAKKDQGYSPQTISLTLNALNFLFREIYKKPLAVEIKHPKRPQKLPILLTRAEINALLDKYENPKHRLLIALSYAAGLRVGEAVSLRVGDVDITEKLLFVHGGKGQKDRRTVISEKLTDDIKKLSAGKNSKDHLFDSQQGGNITIRTAQKVFSQGLLRTGIKKEATFHSLRHSFATHLLENGVDVRYVQKLLGHSNIRTTQRYTRLTNPALKNIRSPL</sequence>
<evidence type="ECO:0000256" key="2">
    <source>
        <dbReference type="ARBA" id="ARBA00022908"/>
    </source>
</evidence>
<protein>
    <recommendedName>
        <fullName evidence="10">Integrase</fullName>
    </recommendedName>
</protein>
<accession>A0A1F4TNZ9</accession>
<dbReference type="InterPro" id="IPR044068">
    <property type="entry name" value="CB"/>
</dbReference>
<dbReference type="AlphaFoldDB" id="A0A1F4TNZ9"/>
<dbReference type="Gene3D" id="1.10.150.130">
    <property type="match status" value="1"/>
</dbReference>
<evidence type="ECO:0000259" key="6">
    <source>
        <dbReference type="PROSITE" id="PS51898"/>
    </source>
</evidence>
<evidence type="ECO:0000313" key="9">
    <source>
        <dbReference type="Proteomes" id="UP000177309"/>
    </source>
</evidence>
<dbReference type="InterPro" id="IPR050090">
    <property type="entry name" value="Tyrosine_recombinase_XerCD"/>
</dbReference>
<dbReference type="SUPFAM" id="SSF56349">
    <property type="entry name" value="DNA breaking-rejoining enzymes"/>
    <property type="match status" value="1"/>
</dbReference>
<evidence type="ECO:0000256" key="3">
    <source>
        <dbReference type="ARBA" id="ARBA00023125"/>
    </source>
</evidence>
<keyword evidence="4" id="KW-0233">DNA recombination</keyword>
<evidence type="ECO:0000256" key="1">
    <source>
        <dbReference type="ARBA" id="ARBA00008857"/>
    </source>
</evidence>
<dbReference type="GO" id="GO:0006310">
    <property type="term" value="P:DNA recombination"/>
    <property type="evidence" value="ECO:0007669"/>
    <property type="project" value="UniProtKB-KW"/>
</dbReference>
<feature type="domain" description="Tyr recombinase" evidence="6">
    <location>
        <begin position="96"/>
        <end position="268"/>
    </location>
</feature>
<dbReference type="Pfam" id="PF00589">
    <property type="entry name" value="Phage_integrase"/>
    <property type="match status" value="1"/>
</dbReference>
<dbReference type="InterPro" id="IPR011010">
    <property type="entry name" value="DNA_brk_join_enz"/>
</dbReference>
<dbReference type="InterPro" id="IPR002104">
    <property type="entry name" value="Integrase_catalytic"/>
</dbReference>
<dbReference type="PANTHER" id="PTHR30349:SF64">
    <property type="entry name" value="PROPHAGE INTEGRASE INTD-RELATED"/>
    <property type="match status" value="1"/>
</dbReference>
<dbReference type="InterPro" id="IPR004107">
    <property type="entry name" value="Integrase_SAM-like_N"/>
</dbReference>
<dbReference type="EMBL" id="MEUI01000016">
    <property type="protein sequence ID" value="OGC34435.1"/>
    <property type="molecule type" value="Genomic_DNA"/>
</dbReference>
<comment type="caution">
    <text evidence="8">The sequence shown here is derived from an EMBL/GenBank/DDBJ whole genome shotgun (WGS) entry which is preliminary data.</text>
</comment>
<evidence type="ECO:0000256" key="5">
    <source>
        <dbReference type="PROSITE-ProRule" id="PRU01248"/>
    </source>
</evidence>
<evidence type="ECO:0000259" key="7">
    <source>
        <dbReference type="PROSITE" id="PS51900"/>
    </source>
</evidence>
<dbReference type="InterPro" id="IPR013762">
    <property type="entry name" value="Integrase-like_cat_sf"/>
</dbReference>
<dbReference type="Pfam" id="PF13495">
    <property type="entry name" value="Phage_int_SAM_4"/>
    <property type="match status" value="1"/>
</dbReference>
<evidence type="ECO:0000313" key="8">
    <source>
        <dbReference type="EMBL" id="OGC34435.1"/>
    </source>
</evidence>
<comment type="similarity">
    <text evidence="1">Belongs to the 'phage' integrase family.</text>
</comment>
<evidence type="ECO:0000256" key="4">
    <source>
        <dbReference type="ARBA" id="ARBA00023172"/>
    </source>
</evidence>
<feature type="domain" description="Core-binding (CB)" evidence="7">
    <location>
        <begin position="1"/>
        <end position="80"/>
    </location>
</feature>
<proteinExistence type="inferred from homology"/>